<comment type="caution">
    <text evidence="3">The sequence shown here is derived from an EMBL/GenBank/DDBJ whole genome shotgun (WGS) entry which is preliminary data.</text>
</comment>
<dbReference type="AlphaFoldDB" id="A0A1F6NQ79"/>
<name>A0A1F6NQ79_9BACT</name>
<keyword evidence="1" id="KW-0175">Coiled coil</keyword>
<feature type="coiled-coil region" evidence="1">
    <location>
        <begin position="90"/>
        <end position="120"/>
    </location>
</feature>
<evidence type="ECO:0000313" key="3">
    <source>
        <dbReference type="EMBL" id="OGH85923.1"/>
    </source>
</evidence>
<evidence type="ECO:0000313" key="4">
    <source>
        <dbReference type="Proteomes" id="UP000178349"/>
    </source>
</evidence>
<dbReference type="Proteomes" id="UP000178349">
    <property type="component" value="Unassembled WGS sequence"/>
</dbReference>
<accession>A0A1F6NQ79</accession>
<gene>
    <name evidence="3" type="ORF">A2493_02520</name>
</gene>
<feature type="coiled-coil region" evidence="1">
    <location>
        <begin position="23"/>
        <end position="66"/>
    </location>
</feature>
<sequence length="122" mass="14137">MGIEFGPKPDFVVTPDTNNKQSKEDLRIQLEALKARIKNGDTKTARQELEQILAKFIKNSKQQNEKFSDEDPNIENSPLVFEVNTMLADLRNKEQDQKDEEELEKKLEKLLKTMKATDNTEE</sequence>
<evidence type="ECO:0000256" key="1">
    <source>
        <dbReference type="SAM" id="Coils"/>
    </source>
</evidence>
<organism evidence="3 4">
    <name type="scientific">Candidatus Magasanikbacteria bacterium RIFOXYC12_FULL_33_11</name>
    <dbReference type="NCBI Taxonomy" id="1798701"/>
    <lineage>
        <taxon>Bacteria</taxon>
        <taxon>Candidatus Magasanikiibacteriota</taxon>
    </lineage>
</organism>
<feature type="region of interest" description="Disordered" evidence="2">
    <location>
        <begin position="1"/>
        <end position="20"/>
    </location>
</feature>
<evidence type="ECO:0000256" key="2">
    <source>
        <dbReference type="SAM" id="MobiDB-lite"/>
    </source>
</evidence>
<protein>
    <submittedName>
        <fullName evidence="3">Uncharacterized protein</fullName>
    </submittedName>
</protein>
<proteinExistence type="predicted"/>
<dbReference type="EMBL" id="MFQW01000034">
    <property type="protein sequence ID" value="OGH85923.1"/>
    <property type="molecule type" value="Genomic_DNA"/>
</dbReference>
<reference evidence="3 4" key="1">
    <citation type="journal article" date="2016" name="Nat. Commun.">
        <title>Thousands of microbial genomes shed light on interconnected biogeochemical processes in an aquifer system.</title>
        <authorList>
            <person name="Anantharaman K."/>
            <person name="Brown C.T."/>
            <person name="Hug L.A."/>
            <person name="Sharon I."/>
            <person name="Castelle C.J."/>
            <person name="Probst A.J."/>
            <person name="Thomas B.C."/>
            <person name="Singh A."/>
            <person name="Wilkins M.J."/>
            <person name="Karaoz U."/>
            <person name="Brodie E.L."/>
            <person name="Williams K.H."/>
            <person name="Hubbard S.S."/>
            <person name="Banfield J.F."/>
        </authorList>
    </citation>
    <scope>NUCLEOTIDE SEQUENCE [LARGE SCALE GENOMIC DNA]</scope>
</reference>